<dbReference type="Gene3D" id="3.40.50.450">
    <property type="match status" value="1"/>
</dbReference>
<evidence type="ECO:0000256" key="1">
    <source>
        <dbReference type="ARBA" id="ARBA00006525"/>
    </source>
</evidence>
<dbReference type="SUPFAM" id="SSF102405">
    <property type="entry name" value="MCP/YpsA-like"/>
    <property type="match status" value="1"/>
</dbReference>
<sequence length="319" mass="36520">MLKTELILTLLNINRIGKKTINKLILNPLPETIDAISILNFIIENLPNYKLNLNIQDVIMAKNKSLNIINYCKKNNIRIMTILDEDFPIKLKIIPNNPVIIFYKGNKSCIIENKSVAIIGTRYPTLESEKITRNLAKLFSNRNYIIVSGLAHGIDYNAHFSTVKNHNKTLAVLPSGISNIYPADHKLLCDEILYNNGCIISEYFPLEAPYKNYFVERDRLQSALSLGVIVVECGVKSGTMYTVNFAEEQNKIICCYKHDKMNYSCRGGNTKLLKDKNVLIIDNNYNINVVENLFENKLHEINTWIHDLTSSNEQILFDF</sequence>
<evidence type="ECO:0000313" key="3">
    <source>
        <dbReference type="EMBL" id="WMT80757.1"/>
    </source>
</evidence>
<dbReference type="Proteomes" id="UP001235030">
    <property type="component" value="Chromosome"/>
</dbReference>
<name>A0ABY9Q2F2_9FIRM</name>
<comment type="similarity">
    <text evidence="1">Belongs to the DprA/Smf family.</text>
</comment>
<protein>
    <recommendedName>
        <fullName evidence="2">Smf/DprA SLOG domain-containing protein</fullName>
    </recommendedName>
</protein>
<accession>A0ABY9Q2F2</accession>
<gene>
    <name evidence="3" type="ORF">TEMA_10790</name>
</gene>
<evidence type="ECO:0000259" key="2">
    <source>
        <dbReference type="Pfam" id="PF02481"/>
    </source>
</evidence>
<keyword evidence="4" id="KW-1185">Reference proteome</keyword>
<feature type="domain" description="Smf/DprA SLOG" evidence="2">
    <location>
        <begin position="79"/>
        <end position="280"/>
    </location>
</feature>
<dbReference type="PANTHER" id="PTHR43022">
    <property type="entry name" value="PROTEIN SMF"/>
    <property type="match status" value="1"/>
</dbReference>
<dbReference type="InterPro" id="IPR003488">
    <property type="entry name" value="DprA"/>
</dbReference>
<dbReference type="InterPro" id="IPR057666">
    <property type="entry name" value="DrpA_SLOG"/>
</dbReference>
<reference evidence="3 4" key="1">
    <citation type="submission" date="2022-07" db="EMBL/GenBank/DDBJ databases">
        <title>Genome sequence of Terrisporobacter mayombei DSM6539.</title>
        <authorList>
            <person name="Boeer T."/>
            <person name="Bengelsdorf F.R."/>
            <person name="Daniel R."/>
            <person name="Poehlein A."/>
        </authorList>
    </citation>
    <scope>NUCLEOTIDE SEQUENCE [LARGE SCALE GENOMIC DNA]</scope>
    <source>
        <strain evidence="3 4">DSM 6539</strain>
    </source>
</reference>
<evidence type="ECO:0000313" key="4">
    <source>
        <dbReference type="Proteomes" id="UP001235030"/>
    </source>
</evidence>
<organism evidence="3 4">
    <name type="scientific">Terrisporobacter mayombei</name>
    <dbReference type="NCBI Taxonomy" id="1541"/>
    <lineage>
        <taxon>Bacteria</taxon>
        <taxon>Bacillati</taxon>
        <taxon>Bacillota</taxon>
        <taxon>Clostridia</taxon>
        <taxon>Peptostreptococcales</taxon>
        <taxon>Peptostreptococcaceae</taxon>
        <taxon>Terrisporobacter</taxon>
    </lineage>
</organism>
<dbReference type="Pfam" id="PF02481">
    <property type="entry name" value="DNA_processg_A"/>
    <property type="match status" value="1"/>
</dbReference>
<proteinExistence type="inferred from homology"/>
<dbReference type="PANTHER" id="PTHR43022:SF1">
    <property type="entry name" value="PROTEIN SMF"/>
    <property type="match status" value="1"/>
</dbReference>
<dbReference type="EMBL" id="CP101637">
    <property type="protein sequence ID" value="WMT80757.1"/>
    <property type="molecule type" value="Genomic_DNA"/>
</dbReference>
<dbReference type="RefSeq" id="WP_228104980.1">
    <property type="nucleotide sequence ID" value="NZ_CP101637.1"/>
</dbReference>